<dbReference type="Proteomes" id="UP000184267">
    <property type="component" value="Unassembled WGS sequence"/>
</dbReference>
<dbReference type="STRING" id="154538.A0A1M2VVJ5"/>
<accession>A0A1M2VVJ5</accession>
<evidence type="ECO:0000259" key="1">
    <source>
        <dbReference type="Pfam" id="PF20736"/>
    </source>
</evidence>
<sequence>MVSLAGTLGIIKLQAQTEQFLDYFLDTQGPDGWLGPEVNTTQRHQLSPRFPFLLGAMHMAEAQPARAPRIAVALHRFVVFVNRMLNDGGALDDDARVHVGDLLRVIAWLHRYHPNGQEDVLAETTQILERETRDGVTHVFTTEFFPVMTFDPLRHIPKWYGSLRPDPGIEWRSMDTIKTLVTLAARYRLSGEQSDRDAIENAWLTLLQHQGHPDGTYTPEALTVYNDYSRQHMVAESLRSHIDGYLLQDNSDILDKGDIESYPEGWPDFIHGAFLTSADRASLVQVYPGAFTVNTTLTGGNKVSVIVNTAYPFDSDTVHTTIVAEKDFTYYIRIPAWSNNASISVNGSDFLPCTPTYGMHAVNITPGTTHIVLNLPAQISTEDRPMGLTTVHRGPLFYAHDTLAHLHSIGDALPSFLDGPDPRYAIAPSTLHPSAVHVRRQWSPTGPPTRRAIAVAACRVGWKLWPPEPPVHIERGEAACIDVVANITLTAYA</sequence>
<dbReference type="InterPro" id="IPR049046">
    <property type="entry name" value="Beta-AFase-like_GH127_middle"/>
</dbReference>
<gene>
    <name evidence="2" type="ORF">TRAPUB_11862</name>
</gene>
<feature type="domain" description="Non-reducing end beta-L-arabinofuranosidase-like GH127 middle" evidence="1">
    <location>
        <begin position="291"/>
        <end position="349"/>
    </location>
</feature>
<proteinExistence type="predicted"/>
<evidence type="ECO:0000313" key="2">
    <source>
        <dbReference type="EMBL" id="OJT11634.1"/>
    </source>
</evidence>
<organism evidence="2 3">
    <name type="scientific">Trametes pubescens</name>
    <name type="common">White-rot fungus</name>
    <dbReference type="NCBI Taxonomy" id="154538"/>
    <lineage>
        <taxon>Eukaryota</taxon>
        <taxon>Fungi</taxon>
        <taxon>Dikarya</taxon>
        <taxon>Basidiomycota</taxon>
        <taxon>Agaricomycotina</taxon>
        <taxon>Agaricomycetes</taxon>
        <taxon>Polyporales</taxon>
        <taxon>Polyporaceae</taxon>
        <taxon>Trametes</taxon>
    </lineage>
</organism>
<feature type="non-terminal residue" evidence="2">
    <location>
        <position position="493"/>
    </location>
</feature>
<dbReference type="OrthoDB" id="2750535at2759"/>
<keyword evidence="3" id="KW-1185">Reference proteome</keyword>
<protein>
    <recommendedName>
        <fullName evidence="1">Non-reducing end beta-L-arabinofuranosidase-like GH127 middle domain-containing protein</fullName>
    </recommendedName>
</protein>
<comment type="caution">
    <text evidence="2">The sequence shown here is derived from an EMBL/GenBank/DDBJ whole genome shotgun (WGS) entry which is preliminary data.</text>
</comment>
<dbReference type="Pfam" id="PF20736">
    <property type="entry name" value="Glyco_hydro127M"/>
    <property type="match status" value="1"/>
</dbReference>
<dbReference type="OMA" id="TYYIRIP"/>
<reference evidence="2 3" key="1">
    <citation type="submission" date="2016-10" db="EMBL/GenBank/DDBJ databases">
        <title>Genome sequence of the basidiomycete white-rot fungus Trametes pubescens.</title>
        <authorList>
            <person name="Makela M.R."/>
            <person name="Granchi Z."/>
            <person name="Peng M."/>
            <person name="De Vries R.P."/>
            <person name="Grigoriev I."/>
            <person name="Riley R."/>
            <person name="Hilden K."/>
        </authorList>
    </citation>
    <scope>NUCLEOTIDE SEQUENCE [LARGE SCALE GENOMIC DNA]</scope>
    <source>
        <strain evidence="2 3">FBCC735</strain>
    </source>
</reference>
<evidence type="ECO:0000313" key="3">
    <source>
        <dbReference type="Proteomes" id="UP000184267"/>
    </source>
</evidence>
<dbReference type="EMBL" id="MNAD01000604">
    <property type="protein sequence ID" value="OJT11634.1"/>
    <property type="molecule type" value="Genomic_DNA"/>
</dbReference>
<dbReference type="AlphaFoldDB" id="A0A1M2VVJ5"/>
<name>A0A1M2VVJ5_TRAPU</name>